<gene>
    <name evidence="1" type="ORF">JI435_113120</name>
</gene>
<proteinExistence type="predicted"/>
<dbReference type="EMBL" id="CP069036">
    <property type="protein sequence ID" value="QRD02558.1"/>
    <property type="molecule type" value="Genomic_DNA"/>
</dbReference>
<organism evidence="1 2">
    <name type="scientific">Phaeosphaeria nodorum (strain SN15 / ATCC MYA-4574 / FGSC 10173)</name>
    <name type="common">Glume blotch fungus</name>
    <name type="synonym">Parastagonospora nodorum</name>
    <dbReference type="NCBI Taxonomy" id="321614"/>
    <lineage>
        <taxon>Eukaryota</taxon>
        <taxon>Fungi</taxon>
        <taxon>Dikarya</taxon>
        <taxon>Ascomycota</taxon>
        <taxon>Pezizomycotina</taxon>
        <taxon>Dothideomycetes</taxon>
        <taxon>Pleosporomycetidae</taxon>
        <taxon>Pleosporales</taxon>
        <taxon>Pleosporineae</taxon>
        <taxon>Phaeosphaeriaceae</taxon>
        <taxon>Parastagonospora</taxon>
    </lineage>
</organism>
<sequence>MASVPQRIAYIRTIDEPNEAYNPDKGSDHLRQFLGMYMKQRNPHDPVEIPRHRFVFGASNAVDAHMLDLFLSDWILPSHSTREFANIQRSDLELRLSEPQAVTGEGKRLLERCSKGGIEVVMRGADDAECREIMLQESDYVIDRCVEGNAAWYWNTARSGVRQDNVLTNPKYDMAKHHDVSKTRLQRRYAGHGWTANSGCSHGNGGGFACVGCGGKCKRWKCRVNPGVERVGAEWARLPAKGSVDWRELSAEDACFRMQYQRLPSQLPAKDMYNSIDTFSGD</sequence>
<evidence type="ECO:0000313" key="2">
    <source>
        <dbReference type="Proteomes" id="UP000663193"/>
    </source>
</evidence>
<accession>A0A7U2FC68</accession>
<dbReference type="VEuPathDB" id="FungiDB:JI435_113120"/>
<reference evidence="2" key="1">
    <citation type="journal article" date="2021" name="BMC Genomics">
        <title>Chromosome-level genome assembly and manually-curated proteome of model necrotroph Parastagonospora nodorum Sn15 reveals a genome-wide trove of candidate effector homologs, and redundancy of virulence-related functions within an accessory chromosome.</title>
        <authorList>
            <person name="Bertazzoni S."/>
            <person name="Jones D.A.B."/>
            <person name="Phan H.T."/>
            <person name="Tan K.-C."/>
            <person name="Hane J.K."/>
        </authorList>
    </citation>
    <scope>NUCLEOTIDE SEQUENCE [LARGE SCALE GENOMIC DNA]</scope>
    <source>
        <strain evidence="2">SN15 / ATCC MYA-4574 / FGSC 10173)</strain>
    </source>
</reference>
<dbReference type="KEGG" id="pno:SNOG_11312"/>
<dbReference type="AlphaFoldDB" id="A0A7U2FC68"/>
<keyword evidence="2" id="KW-1185">Reference proteome</keyword>
<name>A0A7U2FC68_PHANO</name>
<dbReference type="Proteomes" id="UP000663193">
    <property type="component" value="Chromosome 14"/>
</dbReference>
<dbReference type="OrthoDB" id="3778483at2759"/>
<protein>
    <submittedName>
        <fullName evidence="1">Uncharacterized protein</fullName>
    </submittedName>
</protein>
<evidence type="ECO:0000313" key="1">
    <source>
        <dbReference type="EMBL" id="QRD02558.1"/>
    </source>
</evidence>
<dbReference type="OMA" id="SCGQRCK"/>
<dbReference type="RefSeq" id="XP_001801557.1">
    <property type="nucleotide sequence ID" value="XM_001801505.1"/>
</dbReference>